<evidence type="ECO:0000256" key="12">
    <source>
        <dbReference type="RuleBase" id="RU000587"/>
    </source>
</evidence>
<gene>
    <name evidence="13" type="ORF">C0Z19_00705</name>
</gene>
<evidence type="ECO:0000256" key="6">
    <source>
        <dbReference type="ARBA" id="ARBA00022676"/>
    </source>
</evidence>
<dbReference type="PANTHER" id="PTHR11468">
    <property type="entry name" value="GLYCOGEN PHOSPHORYLASE"/>
    <property type="match status" value="1"/>
</dbReference>
<organism evidence="13 14">
    <name type="scientific">Trinickia soli</name>
    <dbReference type="NCBI Taxonomy" id="380675"/>
    <lineage>
        <taxon>Bacteria</taxon>
        <taxon>Pseudomonadati</taxon>
        <taxon>Pseudomonadota</taxon>
        <taxon>Betaproteobacteria</taxon>
        <taxon>Burkholderiales</taxon>
        <taxon>Burkholderiaceae</taxon>
        <taxon>Trinickia</taxon>
    </lineage>
</organism>
<dbReference type="InterPro" id="IPR000811">
    <property type="entry name" value="Glyco_trans_35"/>
</dbReference>
<accession>A0A2N7WFY3</accession>
<evidence type="ECO:0000256" key="5">
    <source>
        <dbReference type="ARBA" id="ARBA00022600"/>
    </source>
</evidence>
<dbReference type="PIRSF" id="PIRSF000460">
    <property type="entry name" value="Pprylas_GlgP"/>
    <property type="match status" value="1"/>
</dbReference>
<proteinExistence type="inferred from homology"/>
<keyword evidence="14" id="KW-1185">Reference proteome</keyword>
<evidence type="ECO:0000256" key="1">
    <source>
        <dbReference type="ARBA" id="ARBA00001275"/>
    </source>
</evidence>
<dbReference type="EC" id="2.4.1.1" evidence="12"/>
<dbReference type="PANTHER" id="PTHR11468:SF3">
    <property type="entry name" value="GLYCOGEN PHOSPHORYLASE, LIVER FORM"/>
    <property type="match status" value="1"/>
</dbReference>
<comment type="function">
    <text evidence="10">Phosphorylase is an important allosteric enzyme in carbohydrate metabolism. Enzymes from different sources differ in their regulatory mechanisms and in their natural substrates. However, all known phosphorylases share catalytic and structural properties.</text>
</comment>
<keyword evidence="9 12" id="KW-0119">Carbohydrate metabolism</keyword>
<comment type="caution">
    <text evidence="13">The sequence shown here is derived from an EMBL/GenBank/DDBJ whole genome shotgun (WGS) entry which is preliminary data.</text>
</comment>
<dbReference type="AlphaFoldDB" id="A0A2N7WFY3"/>
<dbReference type="InterPro" id="IPR035090">
    <property type="entry name" value="Pyridoxal_P_attach_site"/>
</dbReference>
<name>A0A2N7WFY3_9BURK</name>
<evidence type="ECO:0000256" key="10">
    <source>
        <dbReference type="ARBA" id="ARBA00025174"/>
    </source>
</evidence>
<feature type="modified residue" description="N6-(pyridoxal phosphate)lysine" evidence="11">
    <location>
        <position position="663"/>
    </location>
</feature>
<comment type="cofactor">
    <cofactor evidence="2 12">
        <name>pyridoxal 5'-phosphate</name>
        <dbReference type="ChEBI" id="CHEBI:597326"/>
    </cofactor>
</comment>
<evidence type="ECO:0000313" key="14">
    <source>
        <dbReference type="Proteomes" id="UP000235347"/>
    </source>
</evidence>
<dbReference type="Gene3D" id="3.40.50.2000">
    <property type="entry name" value="Glycogen Phosphorylase B"/>
    <property type="match status" value="2"/>
</dbReference>
<dbReference type="GO" id="GO:0008184">
    <property type="term" value="F:glycogen phosphorylase activity"/>
    <property type="evidence" value="ECO:0007669"/>
    <property type="project" value="InterPro"/>
</dbReference>
<keyword evidence="5" id="KW-0321">Glycogen metabolism</keyword>
<comment type="catalytic activity">
    <reaction evidence="1 12">
        <text>[(1-&gt;4)-alpha-D-glucosyl](n) + phosphate = [(1-&gt;4)-alpha-D-glucosyl](n-1) + alpha-D-glucose 1-phosphate</text>
        <dbReference type="Rhea" id="RHEA:41732"/>
        <dbReference type="Rhea" id="RHEA-COMP:9584"/>
        <dbReference type="Rhea" id="RHEA-COMP:9586"/>
        <dbReference type="ChEBI" id="CHEBI:15444"/>
        <dbReference type="ChEBI" id="CHEBI:43474"/>
        <dbReference type="ChEBI" id="CHEBI:58601"/>
        <dbReference type="EC" id="2.4.1.1"/>
    </reaction>
</comment>
<evidence type="ECO:0000256" key="8">
    <source>
        <dbReference type="ARBA" id="ARBA00022898"/>
    </source>
</evidence>
<evidence type="ECO:0000256" key="7">
    <source>
        <dbReference type="ARBA" id="ARBA00022679"/>
    </source>
</evidence>
<dbReference type="FunFam" id="3.40.50.2000:FF:000003">
    <property type="entry name" value="Alpha-1,4 glucan phosphorylase"/>
    <property type="match status" value="1"/>
</dbReference>
<protein>
    <recommendedName>
        <fullName evidence="12">Alpha-1,4 glucan phosphorylase</fullName>
        <ecNumber evidence="12">2.4.1.1</ecNumber>
    </recommendedName>
</protein>
<evidence type="ECO:0000256" key="11">
    <source>
        <dbReference type="PIRSR" id="PIRSR000460-1"/>
    </source>
</evidence>
<comment type="function">
    <text evidence="12">Allosteric enzyme that catalyzes the rate-limiting step in glycogen catabolism, the phosphorolytic cleavage of glycogen to produce glucose-1-phosphate, and plays a central role in maintaining cellular and organismal glucose homeostasis.</text>
</comment>
<dbReference type="CDD" id="cd04300">
    <property type="entry name" value="GT35_Glycogen_Phosphorylase"/>
    <property type="match status" value="1"/>
</dbReference>
<keyword evidence="7 12" id="KW-0808">Transferase</keyword>
<dbReference type="RefSeq" id="WP_102607873.1">
    <property type="nucleotide sequence ID" value="NZ_CADIKD010000005.1"/>
</dbReference>
<keyword evidence="6 12" id="KW-0328">Glycosyltransferase</keyword>
<evidence type="ECO:0000313" key="13">
    <source>
        <dbReference type="EMBL" id="PMS28283.1"/>
    </source>
</evidence>
<dbReference type="SUPFAM" id="SSF53756">
    <property type="entry name" value="UDP-Glycosyltransferase/glycogen phosphorylase"/>
    <property type="match status" value="1"/>
</dbReference>
<dbReference type="NCBIfam" id="TIGR02093">
    <property type="entry name" value="P_ylase"/>
    <property type="match status" value="1"/>
</dbReference>
<comment type="similarity">
    <text evidence="3 12">Belongs to the glycogen phosphorylase family.</text>
</comment>
<dbReference type="GO" id="GO:0005737">
    <property type="term" value="C:cytoplasm"/>
    <property type="evidence" value="ECO:0007669"/>
    <property type="project" value="TreeGrafter"/>
</dbReference>
<evidence type="ECO:0000256" key="3">
    <source>
        <dbReference type="ARBA" id="ARBA00006047"/>
    </source>
</evidence>
<dbReference type="Pfam" id="PF00343">
    <property type="entry name" value="Phosphorylase"/>
    <property type="match status" value="1"/>
</dbReference>
<reference evidence="13 14" key="1">
    <citation type="submission" date="2018-01" db="EMBL/GenBank/DDBJ databases">
        <title>Whole genome analyses suggest that Burkholderia sensu lato contains two further novel genera in the rhizoxinica-symbiotica group Mycetohabitans gen. nov., and Trinickia gen. nov.: implications for the evolution of diazotrophy and nodulation in the Burkholderiaceae.</title>
        <authorList>
            <person name="Estrada-de los Santos P."/>
            <person name="Palmer M."/>
            <person name="Chavez-Ramirez B."/>
            <person name="Beukes C."/>
            <person name="Steenkamp E.T."/>
            <person name="Hirsch A.M."/>
            <person name="Manyaka P."/>
            <person name="Maluk M."/>
            <person name="Lafos M."/>
            <person name="Crook M."/>
            <person name="Gross E."/>
            <person name="Simon M.F."/>
            <person name="Bueno dos Reis Junior F."/>
            <person name="Poole P.S."/>
            <person name="Venter S.N."/>
            <person name="James E.K."/>
        </authorList>
    </citation>
    <scope>NUCLEOTIDE SEQUENCE [LARGE SCALE GENOMIC DNA]</scope>
    <source>
        <strain evidence="13 14">GP25-8</strain>
    </source>
</reference>
<keyword evidence="8 11" id="KW-0663">Pyridoxal phosphate</keyword>
<dbReference type="PROSITE" id="PS00102">
    <property type="entry name" value="PHOSPHORYLASE"/>
    <property type="match status" value="1"/>
</dbReference>
<dbReference type="InterPro" id="IPR011833">
    <property type="entry name" value="Glycg_phsphrylas"/>
</dbReference>
<sequence>MTAVDLDFDQLNSTVDALRRSISNRLMYGVGKDAVAARPQDWLNAAALAVRDRLVARWMKTTRQQYEQDVKRVYYLSMEFLIGRTFTNALLALGIYDQMKEALASLGVDMDAVTELEPDAALGNGGLGRLAACFLDSMATLAIPGFGYGIRYEYGMFRQQIVGGEQIETPDYWLRAGNPWEFPRPEVQYVVHFGGRTIVRDGRSEWVDTEHVSAMAFDTVIPGFGTSATNTLRLWSARATEELDLSAFNQGDYRRAVEAKEHSENVSRLLYPDDSTPAGRELRLRQEYFFISATMQDLIRRYQRTHSTFGRFAEKVAIHLNDTHPVLAIPELMRLLVDIHHVPWERAWKMVHQVFSYTNHTLMPEALETWDVDLLARLLPRHLEIIFEINAGFLKEASEHFGHDIDVIRRVSLVDEYGQRRVRMAHLAIVASQKVNGVSQLHSQLMEREFFSEFARFFPERFTNVTNGITPRRWLSQANRPLSKLIDDRIGTHWRTDLFELAKLRALKGDPAFTSEFRAAKRRNKIRLAQRLLEETGCTIHPDALFDLQVKRIHEYKRQLLNVLHVIVRYNRIRARPNEDWVPRVVIFAGKAASAYKMAKTIIRLIGDVSEKVNRDPLVGDRLKVVFVPNYGVSAAEVLIPAADLSEQISMAGTEASGTGNMKLALNGALTIGTMDGANIEICEAVGRENMFIFGHTADGVSELRASGYRPRQIYEHNAELKLALDQIRTGYFSDGDPHRFSDIFHTLVDWGDHYMVLADFAEFAAAQDAVDARFRDPRAWTASAIENVAGMGRFSSDRTISEYARNIWRVKPLIVDADEADRAA</sequence>
<dbReference type="GO" id="GO:0005980">
    <property type="term" value="P:glycogen catabolic process"/>
    <property type="evidence" value="ECO:0007669"/>
    <property type="project" value="TreeGrafter"/>
</dbReference>
<keyword evidence="4" id="KW-0021">Allosteric enzyme</keyword>
<evidence type="ECO:0000256" key="9">
    <source>
        <dbReference type="ARBA" id="ARBA00023277"/>
    </source>
</evidence>
<evidence type="ECO:0000256" key="2">
    <source>
        <dbReference type="ARBA" id="ARBA00001933"/>
    </source>
</evidence>
<dbReference type="FunFam" id="3.40.50.2000:FF:000034">
    <property type="entry name" value="Alpha-1,4 glucan phosphorylase"/>
    <property type="match status" value="1"/>
</dbReference>
<dbReference type="GO" id="GO:0030170">
    <property type="term" value="F:pyridoxal phosphate binding"/>
    <property type="evidence" value="ECO:0007669"/>
    <property type="project" value="InterPro"/>
</dbReference>
<evidence type="ECO:0000256" key="4">
    <source>
        <dbReference type="ARBA" id="ARBA00022533"/>
    </source>
</evidence>
<dbReference type="EMBL" id="PNYB01000001">
    <property type="protein sequence ID" value="PMS28283.1"/>
    <property type="molecule type" value="Genomic_DNA"/>
</dbReference>
<dbReference type="Proteomes" id="UP000235347">
    <property type="component" value="Unassembled WGS sequence"/>
</dbReference>